<proteinExistence type="predicted"/>
<dbReference type="Pfam" id="PF01425">
    <property type="entry name" value="Amidase"/>
    <property type="match status" value="1"/>
</dbReference>
<comment type="caution">
    <text evidence="3">The sequence shown here is derived from an EMBL/GenBank/DDBJ whole genome shotgun (WGS) entry which is preliminary data.</text>
</comment>
<feature type="domain" description="Amidase" evidence="2">
    <location>
        <begin position="385"/>
        <end position="780"/>
    </location>
</feature>
<dbReference type="SUPFAM" id="SSF75304">
    <property type="entry name" value="Amidase signature (AS) enzymes"/>
    <property type="match status" value="1"/>
</dbReference>
<reference evidence="3" key="2">
    <citation type="journal article" date="2024" name="Plant">
        <title>Genomic evolution and insights into agronomic trait innovations of Sesamum species.</title>
        <authorList>
            <person name="Miao H."/>
            <person name="Wang L."/>
            <person name="Qu L."/>
            <person name="Liu H."/>
            <person name="Sun Y."/>
            <person name="Le M."/>
            <person name="Wang Q."/>
            <person name="Wei S."/>
            <person name="Zheng Y."/>
            <person name="Lin W."/>
            <person name="Duan Y."/>
            <person name="Cao H."/>
            <person name="Xiong S."/>
            <person name="Wang X."/>
            <person name="Wei L."/>
            <person name="Li C."/>
            <person name="Ma Q."/>
            <person name="Ju M."/>
            <person name="Zhao R."/>
            <person name="Li G."/>
            <person name="Mu C."/>
            <person name="Tian Q."/>
            <person name="Mei H."/>
            <person name="Zhang T."/>
            <person name="Gao T."/>
            <person name="Zhang H."/>
        </authorList>
    </citation>
    <scope>NUCLEOTIDE SEQUENCE</scope>
    <source>
        <strain evidence="3">G02</strain>
    </source>
</reference>
<sequence>MDWSKKLFFTAFLIVAAAINGAHGDAMVTGTVFCDQCKDGQISLFDYPSYGVKVTMACPGSDGQFTTWGEETTNWVGNYAMRFEGTPNLSGCYTQVSGNGQGSNGCGAVAGPPKYVRLMFDMFDTEMYTVDPLLAQPAQPMSFCPKAATPNPVAPSNPPLVMPPPAPQQPPLPPVPRLPPMPPVPFLEASACPYQKWMMPEFRCYWKVVTPDTKVAVVFGLIAANKYGTDMTLGQAMKGRGDPYRTLLREGTTALLNSYNSIQFPYHPLGVIQHMNWALMGSTRHVLHTALSFMRANSGTGTNATCRFTTCKTQKGTSKLVRNKAMERIRWDPSFLLSQPTIILLLLLLSGPLFKINAQDFTIQEATIKDVQRAFTEKKLTSRRLVDYYLNRIECLNPELRSVIEVNPDAVYQADRADIEREGNNGSRPALHGIPVLLKDSIATRDKLNTTAGSYALLGAVAPRDAGVVERLRNAGAVILGKTSMSEWYNFRSPGIPNGWCARAGQGVNPYVKGGDPCGSSSGSAISVAENMVMVSLGTETDGSLICPGDHNSVVALKPTVGLTSRAGVIPLSPRQDTIGPICRTVSDAVYVLDSIVGFDPRDSEATKAAAKFIPPGGYPQFLNEDGLKGKRLGVMRYPFLALSKISVSSPVFEGHLQTLREKGAIILDNLELPNIDVILNPLLCGEALTLMAEFKLTLNDYLRELTTSPVRSLSDIIIFNQNNPDLERSEEFGQEILIAADSTNGIGEEERQDIEMMKNLSRDGFEKLMLENELDAIVTLGSDASTVLAIGGFPAITVPAGYDLNGMPFGIFFGGLKGTEPTLIEIAYAFEQATLIREPPPFRSIDLAFV</sequence>
<protein>
    <submittedName>
        <fullName evidence="3">Amidase</fullName>
    </submittedName>
</protein>
<evidence type="ECO:0000256" key="1">
    <source>
        <dbReference type="SAM" id="SignalP"/>
    </source>
</evidence>
<gene>
    <name evidence="3" type="ORF">Sradi_2792000</name>
</gene>
<dbReference type="AlphaFoldDB" id="A0AAW2RVL5"/>
<dbReference type="EMBL" id="JACGWJ010000012">
    <property type="protein sequence ID" value="KAL0383977.1"/>
    <property type="molecule type" value="Genomic_DNA"/>
</dbReference>
<dbReference type="InterPro" id="IPR023631">
    <property type="entry name" value="Amidase_dom"/>
</dbReference>
<accession>A0AAW2RVL5</accession>
<dbReference type="PANTHER" id="PTHR42678">
    <property type="entry name" value="AMIDASE"/>
    <property type="match status" value="1"/>
</dbReference>
<evidence type="ECO:0000313" key="3">
    <source>
        <dbReference type="EMBL" id="KAL0383977.1"/>
    </source>
</evidence>
<evidence type="ECO:0000259" key="2">
    <source>
        <dbReference type="Pfam" id="PF01425"/>
    </source>
</evidence>
<dbReference type="Gene3D" id="3.90.1300.10">
    <property type="entry name" value="Amidase signature (AS) domain"/>
    <property type="match status" value="1"/>
</dbReference>
<name>A0AAW2RVL5_SESRA</name>
<dbReference type="PANTHER" id="PTHR42678:SF25">
    <property type="entry name" value="AMIDASE C869.01"/>
    <property type="match status" value="1"/>
</dbReference>
<reference evidence="3" key="1">
    <citation type="submission" date="2020-06" db="EMBL/GenBank/DDBJ databases">
        <authorList>
            <person name="Li T."/>
            <person name="Hu X."/>
            <person name="Zhang T."/>
            <person name="Song X."/>
            <person name="Zhang H."/>
            <person name="Dai N."/>
            <person name="Sheng W."/>
            <person name="Hou X."/>
            <person name="Wei L."/>
        </authorList>
    </citation>
    <scope>NUCLEOTIDE SEQUENCE</scope>
    <source>
        <strain evidence="3">G02</strain>
        <tissue evidence="3">Leaf</tissue>
    </source>
</reference>
<keyword evidence="1" id="KW-0732">Signal</keyword>
<feature type="signal peptide" evidence="1">
    <location>
        <begin position="1"/>
        <end position="24"/>
    </location>
</feature>
<feature type="chain" id="PRO_5043385651" evidence="1">
    <location>
        <begin position="25"/>
        <end position="851"/>
    </location>
</feature>
<organism evidence="3">
    <name type="scientific">Sesamum radiatum</name>
    <name type="common">Black benniseed</name>
    <dbReference type="NCBI Taxonomy" id="300843"/>
    <lineage>
        <taxon>Eukaryota</taxon>
        <taxon>Viridiplantae</taxon>
        <taxon>Streptophyta</taxon>
        <taxon>Embryophyta</taxon>
        <taxon>Tracheophyta</taxon>
        <taxon>Spermatophyta</taxon>
        <taxon>Magnoliopsida</taxon>
        <taxon>eudicotyledons</taxon>
        <taxon>Gunneridae</taxon>
        <taxon>Pentapetalae</taxon>
        <taxon>asterids</taxon>
        <taxon>lamiids</taxon>
        <taxon>Lamiales</taxon>
        <taxon>Pedaliaceae</taxon>
        <taxon>Sesamum</taxon>
    </lineage>
</organism>
<dbReference type="Pfam" id="PF01190">
    <property type="entry name" value="Pollen_Ole_e_1"/>
    <property type="match status" value="1"/>
</dbReference>
<dbReference type="InterPro" id="IPR036928">
    <property type="entry name" value="AS_sf"/>
</dbReference>